<dbReference type="Proteomes" id="UP000287651">
    <property type="component" value="Unassembled WGS sequence"/>
</dbReference>
<feature type="transmembrane region" description="Helical" evidence="1">
    <location>
        <begin position="28"/>
        <end position="48"/>
    </location>
</feature>
<gene>
    <name evidence="2" type="ORF">B296_00024352</name>
</gene>
<proteinExistence type="predicted"/>
<evidence type="ECO:0000313" key="2">
    <source>
        <dbReference type="EMBL" id="RRT75423.1"/>
    </source>
</evidence>
<comment type="caution">
    <text evidence="2">The sequence shown here is derived from an EMBL/GenBank/DDBJ whole genome shotgun (WGS) entry which is preliminary data.</text>
</comment>
<accession>A0A427AGP1</accession>
<dbReference type="PROSITE" id="PS51257">
    <property type="entry name" value="PROKAR_LIPOPROTEIN"/>
    <property type="match status" value="1"/>
</dbReference>
<keyword evidence="1" id="KW-1133">Transmembrane helix</keyword>
<dbReference type="EMBL" id="AMZH03002485">
    <property type="protein sequence ID" value="RRT75423.1"/>
    <property type="molecule type" value="Genomic_DNA"/>
</dbReference>
<feature type="transmembrane region" description="Helical" evidence="1">
    <location>
        <begin position="111"/>
        <end position="128"/>
    </location>
</feature>
<evidence type="ECO:0000256" key="1">
    <source>
        <dbReference type="SAM" id="Phobius"/>
    </source>
</evidence>
<reference evidence="2 3" key="1">
    <citation type="journal article" date="2014" name="Agronomy (Basel)">
        <title>A Draft Genome Sequence for Ensete ventricosum, the Drought-Tolerant Tree Against Hunger.</title>
        <authorList>
            <person name="Harrison J."/>
            <person name="Moore K.A."/>
            <person name="Paszkiewicz K."/>
            <person name="Jones T."/>
            <person name="Grant M."/>
            <person name="Ambacheew D."/>
            <person name="Muzemil S."/>
            <person name="Studholme D.J."/>
        </authorList>
    </citation>
    <scope>NUCLEOTIDE SEQUENCE [LARGE SCALE GENOMIC DNA]</scope>
</reference>
<organism evidence="2 3">
    <name type="scientific">Ensete ventricosum</name>
    <name type="common">Abyssinian banana</name>
    <name type="synonym">Musa ensete</name>
    <dbReference type="NCBI Taxonomy" id="4639"/>
    <lineage>
        <taxon>Eukaryota</taxon>
        <taxon>Viridiplantae</taxon>
        <taxon>Streptophyta</taxon>
        <taxon>Embryophyta</taxon>
        <taxon>Tracheophyta</taxon>
        <taxon>Spermatophyta</taxon>
        <taxon>Magnoliopsida</taxon>
        <taxon>Liliopsida</taxon>
        <taxon>Zingiberales</taxon>
        <taxon>Musaceae</taxon>
        <taxon>Ensete</taxon>
    </lineage>
</organism>
<evidence type="ECO:0000313" key="3">
    <source>
        <dbReference type="Proteomes" id="UP000287651"/>
    </source>
</evidence>
<dbReference type="AlphaFoldDB" id="A0A427AGP1"/>
<name>A0A427AGP1_ENSVE</name>
<keyword evidence="1" id="KW-0812">Transmembrane</keyword>
<keyword evidence="1" id="KW-0472">Membrane</keyword>
<protein>
    <submittedName>
        <fullName evidence="2">Uncharacterized protein</fullName>
    </submittedName>
</protein>
<sequence>MLRPHLCSVIDLWREGAHDGVQPLSLSLSLACIAHGCFLLVLLCSLLIKRWRSPRCVAATLVRHLRPISETGFSASTARFHGSFPSFTLLLTAVKEEFLAPEMRPRRRSDLVHLGVLLGFLLLCYRAGASIHEYSSGAFTPRSNSFFFHGGSEGLYASAQVNITAPSFDGDSFIQ</sequence>